<feature type="compositionally biased region" description="Basic and acidic residues" evidence="1">
    <location>
        <begin position="8"/>
        <end position="19"/>
    </location>
</feature>
<evidence type="ECO:0000256" key="1">
    <source>
        <dbReference type="SAM" id="MobiDB-lite"/>
    </source>
</evidence>
<feature type="region of interest" description="Disordered" evidence="1">
    <location>
        <begin position="1"/>
        <end position="30"/>
    </location>
</feature>
<proteinExistence type="predicted"/>
<protein>
    <submittedName>
        <fullName evidence="2">Uncharacterized protein</fullName>
    </submittedName>
</protein>
<accession>A0ABN9FIY5</accession>
<reference evidence="2" key="1">
    <citation type="submission" date="2023-05" db="EMBL/GenBank/DDBJ databases">
        <authorList>
            <person name="Stuckert A."/>
        </authorList>
    </citation>
    <scope>NUCLEOTIDE SEQUENCE</scope>
</reference>
<sequence length="43" mass="4731">MTRVCRHTTGDELQRRAERSAQYSDTVDTRDGSWMAGIGMAGG</sequence>
<dbReference type="Proteomes" id="UP001162483">
    <property type="component" value="Unassembled WGS sequence"/>
</dbReference>
<dbReference type="EMBL" id="CATNWA010016932">
    <property type="protein sequence ID" value="CAI9596573.1"/>
    <property type="molecule type" value="Genomic_DNA"/>
</dbReference>
<keyword evidence="3" id="KW-1185">Reference proteome</keyword>
<name>A0ABN9FIY5_9NEOB</name>
<organism evidence="2 3">
    <name type="scientific">Staurois parvus</name>
    <dbReference type="NCBI Taxonomy" id="386267"/>
    <lineage>
        <taxon>Eukaryota</taxon>
        <taxon>Metazoa</taxon>
        <taxon>Chordata</taxon>
        <taxon>Craniata</taxon>
        <taxon>Vertebrata</taxon>
        <taxon>Euteleostomi</taxon>
        <taxon>Amphibia</taxon>
        <taxon>Batrachia</taxon>
        <taxon>Anura</taxon>
        <taxon>Neobatrachia</taxon>
        <taxon>Ranoidea</taxon>
        <taxon>Ranidae</taxon>
        <taxon>Staurois</taxon>
    </lineage>
</organism>
<evidence type="ECO:0000313" key="2">
    <source>
        <dbReference type="EMBL" id="CAI9596573.1"/>
    </source>
</evidence>
<gene>
    <name evidence="2" type="ORF">SPARVUS_LOCUS12088995</name>
</gene>
<evidence type="ECO:0000313" key="3">
    <source>
        <dbReference type="Proteomes" id="UP001162483"/>
    </source>
</evidence>
<feature type="non-terminal residue" evidence="2">
    <location>
        <position position="43"/>
    </location>
</feature>
<comment type="caution">
    <text evidence="2">The sequence shown here is derived from an EMBL/GenBank/DDBJ whole genome shotgun (WGS) entry which is preliminary data.</text>
</comment>